<keyword evidence="1" id="KW-0472">Membrane</keyword>
<gene>
    <name evidence="3" type="ORF">TUM4438_21280</name>
</gene>
<dbReference type="Pfam" id="PF13511">
    <property type="entry name" value="DUF4124"/>
    <property type="match status" value="1"/>
</dbReference>
<keyword evidence="4" id="KW-1185">Reference proteome</keyword>
<dbReference type="InterPro" id="IPR025392">
    <property type="entry name" value="DUF4124"/>
</dbReference>
<evidence type="ECO:0000256" key="1">
    <source>
        <dbReference type="SAM" id="Phobius"/>
    </source>
</evidence>
<dbReference type="Proteomes" id="UP000887104">
    <property type="component" value="Unassembled WGS sequence"/>
</dbReference>
<feature type="domain" description="DUF4124" evidence="2">
    <location>
        <begin position="97"/>
        <end position="129"/>
    </location>
</feature>
<name>A0ABQ4PF63_9GAMM</name>
<reference evidence="3" key="1">
    <citation type="submission" date="2021-05" db="EMBL/GenBank/DDBJ databases">
        <title>Molecular characterization for Shewanella algae harboring chromosomal blaOXA-55-like strains isolated from clinical and environment sample.</title>
        <authorList>
            <person name="Ohama Y."/>
            <person name="Aoki K."/>
            <person name="Harada S."/>
            <person name="Moriya K."/>
            <person name="Ishii Y."/>
            <person name="Tateda K."/>
        </authorList>
    </citation>
    <scope>NUCLEOTIDE SEQUENCE</scope>
    <source>
        <strain evidence="3">JCM 11563</strain>
    </source>
</reference>
<protein>
    <recommendedName>
        <fullName evidence="2">DUF4124 domain-containing protein</fullName>
    </recommendedName>
</protein>
<comment type="caution">
    <text evidence="3">The sequence shown here is derived from an EMBL/GenBank/DDBJ whole genome shotgun (WGS) entry which is preliminary data.</text>
</comment>
<evidence type="ECO:0000259" key="2">
    <source>
        <dbReference type="Pfam" id="PF13511"/>
    </source>
</evidence>
<evidence type="ECO:0000313" key="3">
    <source>
        <dbReference type="EMBL" id="GIU46159.1"/>
    </source>
</evidence>
<feature type="transmembrane region" description="Helical" evidence="1">
    <location>
        <begin position="7"/>
        <end position="25"/>
    </location>
</feature>
<evidence type="ECO:0000313" key="4">
    <source>
        <dbReference type="Proteomes" id="UP000887104"/>
    </source>
</evidence>
<dbReference type="EMBL" id="BPEY01000034">
    <property type="protein sequence ID" value="GIU46159.1"/>
    <property type="molecule type" value="Genomic_DNA"/>
</dbReference>
<accession>A0ABQ4PF63</accession>
<keyword evidence="1" id="KW-0812">Transmembrane</keyword>
<dbReference type="RefSeq" id="WP_220781170.1">
    <property type="nucleotide sequence ID" value="NZ_BPEY01000034.1"/>
</dbReference>
<organism evidence="3 4">
    <name type="scientific">Shewanella sairae</name>
    <dbReference type="NCBI Taxonomy" id="190310"/>
    <lineage>
        <taxon>Bacteria</taxon>
        <taxon>Pseudomonadati</taxon>
        <taxon>Pseudomonadota</taxon>
        <taxon>Gammaproteobacteria</taxon>
        <taxon>Alteromonadales</taxon>
        <taxon>Shewanellaceae</taxon>
        <taxon>Shewanella</taxon>
    </lineage>
</organism>
<proteinExistence type="predicted"/>
<keyword evidence="1" id="KW-1133">Transmembrane helix</keyword>
<sequence length="373" mass="42613">MESRLSRYVLLVSLVVAIGLVVNHYQGRWFNVPFIDDFFTEVTSEYLQRTGDITPQPLIIGASGVEHHEYEMSAVQRSACEALTVTQGLEVKKQDNGIYTWVDDNGLTHFSDVAAASKQSQLTQYTEPQYSFDIEINSVGTNPPPFLRSKLTTTLKHIDTDYRRLLPKRELLPIKIDLILAGTASAYKNLQRKYANSVSASQGFYSSKHNVAAVLHNNDPQAFRTALHESVHVMNAGQFGMTPRWFNEGLAEYFESPLYLWRLNDKSQHQLVTSRQVRTARKHYRSGEYLPLTELFNATNADWSGSKRSALYQNSRQFIQFLMSSYQGRKTLNSLFIQFSEQRCGAKSPKEALATYSGGMRKLNNDWLRWRRG</sequence>